<evidence type="ECO:0000256" key="6">
    <source>
        <dbReference type="ARBA" id="ARBA00022842"/>
    </source>
</evidence>
<evidence type="ECO:0000256" key="3">
    <source>
        <dbReference type="ARBA" id="ARBA00022722"/>
    </source>
</evidence>
<dbReference type="InterPro" id="IPR002716">
    <property type="entry name" value="PIN_dom"/>
</dbReference>
<evidence type="ECO:0000259" key="9">
    <source>
        <dbReference type="Pfam" id="PF01850"/>
    </source>
</evidence>
<name>A0A839MYV1_9MICO</name>
<dbReference type="CDD" id="cd18731">
    <property type="entry name" value="PIN_NgFitB-like"/>
    <property type="match status" value="1"/>
</dbReference>
<evidence type="ECO:0000256" key="1">
    <source>
        <dbReference type="ARBA" id="ARBA00001946"/>
    </source>
</evidence>
<keyword evidence="5 8" id="KW-0378">Hydrolase</keyword>
<evidence type="ECO:0000256" key="8">
    <source>
        <dbReference type="HAMAP-Rule" id="MF_00265"/>
    </source>
</evidence>
<keyword evidence="4 8" id="KW-0479">Metal-binding</keyword>
<evidence type="ECO:0000256" key="4">
    <source>
        <dbReference type="ARBA" id="ARBA00022723"/>
    </source>
</evidence>
<comment type="caution">
    <text evidence="10">The sequence shown here is derived from an EMBL/GenBank/DDBJ whole genome shotgun (WGS) entry which is preliminary data.</text>
</comment>
<comment type="cofactor">
    <cofactor evidence="1 8">
        <name>Mg(2+)</name>
        <dbReference type="ChEBI" id="CHEBI:18420"/>
    </cofactor>
</comment>
<dbReference type="PANTHER" id="PTHR33653:SF1">
    <property type="entry name" value="RIBONUCLEASE VAPC2"/>
    <property type="match status" value="1"/>
</dbReference>
<proteinExistence type="inferred from homology"/>
<comment type="similarity">
    <text evidence="7 8">Belongs to the PINc/VapC protein family.</text>
</comment>
<dbReference type="GO" id="GO:0016787">
    <property type="term" value="F:hydrolase activity"/>
    <property type="evidence" value="ECO:0007669"/>
    <property type="project" value="UniProtKB-KW"/>
</dbReference>
<keyword evidence="8" id="KW-0800">Toxin</keyword>
<feature type="binding site" evidence="8">
    <location>
        <position position="104"/>
    </location>
    <ligand>
        <name>Mg(2+)</name>
        <dbReference type="ChEBI" id="CHEBI:18420"/>
    </ligand>
</feature>
<evidence type="ECO:0000313" key="11">
    <source>
        <dbReference type="Proteomes" id="UP000559182"/>
    </source>
</evidence>
<dbReference type="GO" id="GO:0000287">
    <property type="term" value="F:magnesium ion binding"/>
    <property type="evidence" value="ECO:0007669"/>
    <property type="project" value="UniProtKB-UniRule"/>
</dbReference>
<dbReference type="SUPFAM" id="SSF88723">
    <property type="entry name" value="PIN domain-like"/>
    <property type="match status" value="1"/>
</dbReference>
<feature type="domain" description="PIN" evidence="9">
    <location>
        <begin position="2"/>
        <end position="123"/>
    </location>
</feature>
<dbReference type="RefSeq" id="WP_183318899.1">
    <property type="nucleotide sequence ID" value="NZ_JACHVQ010000001.1"/>
</dbReference>
<evidence type="ECO:0000256" key="2">
    <source>
        <dbReference type="ARBA" id="ARBA00022649"/>
    </source>
</evidence>
<keyword evidence="2 8" id="KW-1277">Toxin-antitoxin system</keyword>
<dbReference type="InterPro" id="IPR050556">
    <property type="entry name" value="Type_II_TA_system_RNase"/>
</dbReference>
<dbReference type="InterPro" id="IPR029060">
    <property type="entry name" value="PIN-like_dom_sf"/>
</dbReference>
<protein>
    <recommendedName>
        <fullName evidence="8">Ribonuclease VapC</fullName>
        <shortName evidence="8">RNase VapC</shortName>
        <ecNumber evidence="8">3.1.-.-</ecNumber>
    </recommendedName>
    <alternativeName>
        <fullName evidence="8">Toxin VapC</fullName>
    </alternativeName>
</protein>
<keyword evidence="6 8" id="KW-0460">Magnesium</keyword>
<evidence type="ECO:0000313" key="10">
    <source>
        <dbReference type="EMBL" id="MBB2890640.1"/>
    </source>
</evidence>
<keyword evidence="3 8" id="KW-0540">Nuclease</keyword>
<dbReference type="Pfam" id="PF01850">
    <property type="entry name" value="PIN"/>
    <property type="match status" value="1"/>
</dbReference>
<dbReference type="PANTHER" id="PTHR33653">
    <property type="entry name" value="RIBONUCLEASE VAPC2"/>
    <property type="match status" value="1"/>
</dbReference>
<dbReference type="HAMAP" id="MF_00265">
    <property type="entry name" value="VapC_Nob1"/>
    <property type="match status" value="1"/>
</dbReference>
<gene>
    <name evidence="8" type="primary">vapC</name>
    <name evidence="10" type="ORF">FHU39_000624</name>
</gene>
<dbReference type="GO" id="GO:0090729">
    <property type="term" value="F:toxin activity"/>
    <property type="evidence" value="ECO:0007669"/>
    <property type="project" value="UniProtKB-KW"/>
</dbReference>
<feature type="binding site" evidence="8">
    <location>
        <position position="5"/>
    </location>
    <ligand>
        <name>Mg(2+)</name>
        <dbReference type="ChEBI" id="CHEBI:18420"/>
    </ligand>
</feature>
<sequence length="147" mass="16231">MIILDTNVLSEPLRREPSPSVVAWLDAQAIETLYLTTICLAEIRCGIAALPAGRRRSTLARRFDREVLPRFRDRVLAFDEPAASAYGMLRAKARADGRAIGDFDALVAAIADWRKFTVATRDVSPFEAAGITVINPFDLEPHAHNPT</sequence>
<keyword evidence="11" id="KW-1185">Reference proteome</keyword>
<evidence type="ECO:0000256" key="5">
    <source>
        <dbReference type="ARBA" id="ARBA00022801"/>
    </source>
</evidence>
<dbReference type="EC" id="3.1.-.-" evidence="8"/>
<dbReference type="EMBL" id="JACHVQ010000001">
    <property type="protein sequence ID" value="MBB2890640.1"/>
    <property type="molecule type" value="Genomic_DNA"/>
</dbReference>
<organism evidence="10 11">
    <name type="scientific">Flexivirga oryzae</name>
    <dbReference type="NCBI Taxonomy" id="1794944"/>
    <lineage>
        <taxon>Bacteria</taxon>
        <taxon>Bacillati</taxon>
        <taxon>Actinomycetota</taxon>
        <taxon>Actinomycetes</taxon>
        <taxon>Micrococcales</taxon>
        <taxon>Dermacoccaceae</taxon>
        <taxon>Flexivirga</taxon>
    </lineage>
</organism>
<reference evidence="10 11" key="1">
    <citation type="submission" date="2020-08" db="EMBL/GenBank/DDBJ databases">
        <title>Sequencing the genomes of 1000 actinobacteria strains.</title>
        <authorList>
            <person name="Klenk H.-P."/>
        </authorList>
    </citation>
    <scope>NUCLEOTIDE SEQUENCE [LARGE SCALE GENOMIC DNA]</scope>
    <source>
        <strain evidence="10 11">DSM 105369</strain>
    </source>
</reference>
<comment type="function">
    <text evidence="8">Toxic component of a toxin-antitoxin (TA) system. An RNase.</text>
</comment>
<dbReference type="Proteomes" id="UP000559182">
    <property type="component" value="Unassembled WGS sequence"/>
</dbReference>
<dbReference type="InterPro" id="IPR022907">
    <property type="entry name" value="VapC_family"/>
</dbReference>
<accession>A0A839MYV1</accession>
<dbReference type="Gene3D" id="3.40.50.1010">
    <property type="entry name" value="5'-nuclease"/>
    <property type="match status" value="1"/>
</dbReference>
<dbReference type="AlphaFoldDB" id="A0A839MYV1"/>
<evidence type="ECO:0000256" key="7">
    <source>
        <dbReference type="ARBA" id="ARBA00038093"/>
    </source>
</evidence>
<dbReference type="GO" id="GO:0004540">
    <property type="term" value="F:RNA nuclease activity"/>
    <property type="evidence" value="ECO:0007669"/>
    <property type="project" value="InterPro"/>
</dbReference>